<name>A0ABW2IDY6_9BURK</name>
<comment type="caution">
    <text evidence="1">The sequence shown here is derived from an EMBL/GenBank/DDBJ whole genome shotgun (WGS) entry which is preliminary data.</text>
</comment>
<accession>A0ABW2IDY6</accession>
<evidence type="ECO:0000313" key="2">
    <source>
        <dbReference type="Proteomes" id="UP001596542"/>
    </source>
</evidence>
<protein>
    <submittedName>
        <fullName evidence="1">Uncharacterized protein</fullName>
    </submittedName>
</protein>
<proteinExistence type="predicted"/>
<keyword evidence="2" id="KW-1185">Reference proteome</keyword>
<organism evidence="1 2">
    <name type="scientific">Herminiimonas glaciei</name>
    <dbReference type="NCBI Taxonomy" id="523788"/>
    <lineage>
        <taxon>Bacteria</taxon>
        <taxon>Pseudomonadati</taxon>
        <taxon>Pseudomonadota</taxon>
        <taxon>Betaproteobacteria</taxon>
        <taxon>Burkholderiales</taxon>
        <taxon>Oxalobacteraceae</taxon>
        <taxon>Herminiimonas</taxon>
    </lineage>
</organism>
<dbReference type="Proteomes" id="UP001596542">
    <property type="component" value="Unassembled WGS sequence"/>
</dbReference>
<reference evidence="2" key="1">
    <citation type="journal article" date="2019" name="Int. J. Syst. Evol. Microbiol.">
        <title>The Global Catalogue of Microorganisms (GCM) 10K type strain sequencing project: providing services to taxonomists for standard genome sequencing and annotation.</title>
        <authorList>
            <consortium name="The Broad Institute Genomics Platform"/>
            <consortium name="The Broad Institute Genome Sequencing Center for Infectious Disease"/>
            <person name="Wu L."/>
            <person name="Ma J."/>
        </authorList>
    </citation>
    <scope>NUCLEOTIDE SEQUENCE [LARGE SCALE GENOMIC DNA]</scope>
    <source>
        <strain evidence="2">KACC 12508</strain>
    </source>
</reference>
<evidence type="ECO:0000313" key="1">
    <source>
        <dbReference type="EMBL" id="MFC7289311.1"/>
    </source>
</evidence>
<gene>
    <name evidence="1" type="ORF">ACFQPC_14785</name>
</gene>
<dbReference type="EMBL" id="JBHTBU010000002">
    <property type="protein sequence ID" value="MFC7289311.1"/>
    <property type="molecule type" value="Genomic_DNA"/>
</dbReference>
<sequence>MSKPAIKKAIADGKALIAEGKTKADAARAMYPQISAESKETIIAAFVEGATLTPKGAQTYWYNCRRRASKEKKSAP</sequence>
<dbReference type="RefSeq" id="WP_382272629.1">
    <property type="nucleotide sequence ID" value="NZ_JBHTBU010000002.1"/>
</dbReference>